<proteinExistence type="predicted"/>
<dbReference type="GO" id="GO:0003676">
    <property type="term" value="F:nucleic acid binding"/>
    <property type="evidence" value="ECO:0007669"/>
    <property type="project" value="InterPro"/>
</dbReference>
<dbReference type="InterPro" id="IPR036397">
    <property type="entry name" value="RNaseH_sf"/>
</dbReference>
<evidence type="ECO:0008006" key="3">
    <source>
        <dbReference type="Google" id="ProtNLM"/>
    </source>
</evidence>
<dbReference type="PANTHER" id="PTHR45835">
    <property type="entry name" value="YALI0A06105P"/>
    <property type="match status" value="1"/>
</dbReference>
<evidence type="ECO:0000313" key="2">
    <source>
        <dbReference type="RefSeq" id="XP_016731190.1"/>
    </source>
</evidence>
<sequence length="195" mass="23131">MLRSCAIDFGGNWDQHFSLAEFVYNNSYQRSIQMSPFKALYGRKCRTPLCWSDMEEKRNLGLDLVHEIEDMVKLICERLKAASNMQKSYADLRCQDIEYLSYLSHVVLVEEIEFRSDLLYEEEPVAILDREIKVLCNKTIPLVKVLWRNQKTEETTWELEDIMRHQYPYLFDLVSNAYFVSIKASHRDEDDANRI</sequence>
<protein>
    <recommendedName>
        <fullName evidence="3">DNA/RNA polymerases superfamily protein</fullName>
    </recommendedName>
</protein>
<dbReference type="RefSeq" id="XP_016731190.1">
    <property type="nucleotide sequence ID" value="XM_016875701.1"/>
</dbReference>
<reference evidence="2" key="2">
    <citation type="submission" date="2025-08" db="UniProtKB">
        <authorList>
            <consortium name="RefSeq"/>
        </authorList>
    </citation>
    <scope>IDENTIFICATION</scope>
</reference>
<dbReference type="GeneID" id="107942057"/>
<dbReference type="PaxDb" id="3635-A0A1U8MWJ9"/>
<gene>
    <name evidence="2" type="primary">LOC107942057</name>
</gene>
<accession>A0A1U8MWJ9</accession>
<dbReference type="KEGG" id="ghi:107942057"/>
<reference evidence="1" key="1">
    <citation type="journal article" date="2020" name="Nat. Genet.">
        <title>Genomic diversifications of five Gossypium allopolyploid species and their impact on cotton improvement.</title>
        <authorList>
            <person name="Chen Z.J."/>
            <person name="Sreedasyam A."/>
            <person name="Ando A."/>
            <person name="Song Q."/>
            <person name="De Santiago L.M."/>
            <person name="Hulse-Kemp A.M."/>
            <person name="Ding M."/>
            <person name="Ye W."/>
            <person name="Kirkbride R.C."/>
            <person name="Jenkins J."/>
            <person name="Plott C."/>
            <person name="Lovell J."/>
            <person name="Lin Y.M."/>
            <person name="Vaughn R."/>
            <person name="Liu B."/>
            <person name="Simpson S."/>
            <person name="Scheffler B.E."/>
            <person name="Wen L."/>
            <person name="Saski C.A."/>
            <person name="Grover C.E."/>
            <person name="Hu G."/>
            <person name="Conover J.L."/>
            <person name="Carlson J.W."/>
            <person name="Shu S."/>
            <person name="Boston L.B."/>
            <person name="Williams M."/>
            <person name="Peterson D.G."/>
            <person name="McGee K."/>
            <person name="Jones D.C."/>
            <person name="Wendel J.F."/>
            <person name="Stelly D.M."/>
            <person name="Grimwood J."/>
            <person name="Schmutz J."/>
        </authorList>
    </citation>
    <scope>NUCLEOTIDE SEQUENCE [LARGE SCALE GENOMIC DNA]</scope>
    <source>
        <strain evidence="1">cv. TM-1</strain>
    </source>
</reference>
<keyword evidence="1" id="KW-1185">Reference proteome</keyword>
<name>A0A1U8MWJ9_GOSHI</name>
<dbReference type="PANTHER" id="PTHR45835:SF99">
    <property type="entry name" value="CHROMO DOMAIN-CONTAINING PROTEIN-RELATED"/>
    <property type="match status" value="1"/>
</dbReference>
<evidence type="ECO:0000313" key="1">
    <source>
        <dbReference type="Proteomes" id="UP000818029"/>
    </source>
</evidence>
<dbReference type="AlphaFoldDB" id="A0A1U8MWJ9"/>
<dbReference type="OrthoDB" id="996762at2759"/>
<dbReference type="Proteomes" id="UP000818029">
    <property type="component" value="Chromosome D12"/>
</dbReference>
<dbReference type="Gene3D" id="3.30.420.10">
    <property type="entry name" value="Ribonuclease H-like superfamily/Ribonuclease H"/>
    <property type="match status" value="1"/>
</dbReference>
<organism evidence="1 2">
    <name type="scientific">Gossypium hirsutum</name>
    <name type="common">Upland cotton</name>
    <name type="synonym">Gossypium mexicanum</name>
    <dbReference type="NCBI Taxonomy" id="3635"/>
    <lineage>
        <taxon>Eukaryota</taxon>
        <taxon>Viridiplantae</taxon>
        <taxon>Streptophyta</taxon>
        <taxon>Embryophyta</taxon>
        <taxon>Tracheophyta</taxon>
        <taxon>Spermatophyta</taxon>
        <taxon>Magnoliopsida</taxon>
        <taxon>eudicotyledons</taxon>
        <taxon>Gunneridae</taxon>
        <taxon>Pentapetalae</taxon>
        <taxon>rosids</taxon>
        <taxon>malvids</taxon>
        <taxon>Malvales</taxon>
        <taxon>Malvaceae</taxon>
        <taxon>Malvoideae</taxon>
        <taxon>Gossypium</taxon>
    </lineage>
</organism>
<dbReference type="STRING" id="3635.A0A1U8MWJ9"/>